<dbReference type="NCBIfam" id="TIGR00229">
    <property type="entry name" value="sensory_box"/>
    <property type="match status" value="1"/>
</dbReference>
<gene>
    <name evidence="5" type="ORF">GCM10011332_28100</name>
</gene>
<dbReference type="SUPFAM" id="SSF141868">
    <property type="entry name" value="EAL domain-like"/>
    <property type="match status" value="1"/>
</dbReference>
<dbReference type="PROSITE" id="PS50113">
    <property type="entry name" value="PAC"/>
    <property type="match status" value="1"/>
</dbReference>
<dbReference type="InterPro" id="IPR043128">
    <property type="entry name" value="Rev_trsase/Diguanyl_cyclase"/>
</dbReference>
<dbReference type="RefSeq" id="WP_188666396.1">
    <property type="nucleotide sequence ID" value="NZ_BMHV01000025.1"/>
</dbReference>
<dbReference type="EMBL" id="BMHV01000025">
    <property type="protein sequence ID" value="GGF72517.1"/>
    <property type="molecule type" value="Genomic_DNA"/>
</dbReference>
<dbReference type="Proteomes" id="UP000632498">
    <property type="component" value="Unassembled WGS sequence"/>
</dbReference>
<feature type="domain" description="PAS" evidence="1">
    <location>
        <begin position="28"/>
        <end position="70"/>
    </location>
</feature>
<dbReference type="SMART" id="SM00052">
    <property type="entry name" value="EAL"/>
    <property type="match status" value="1"/>
</dbReference>
<dbReference type="SMART" id="SM00267">
    <property type="entry name" value="GGDEF"/>
    <property type="match status" value="1"/>
</dbReference>
<evidence type="ECO:0000313" key="5">
    <source>
        <dbReference type="EMBL" id="GGF72517.1"/>
    </source>
</evidence>
<dbReference type="InterPro" id="IPR001633">
    <property type="entry name" value="EAL_dom"/>
</dbReference>
<dbReference type="PANTHER" id="PTHR44757:SF2">
    <property type="entry name" value="BIOFILM ARCHITECTURE MAINTENANCE PROTEIN MBAA"/>
    <property type="match status" value="1"/>
</dbReference>
<feature type="domain" description="EAL" evidence="3">
    <location>
        <begin position="327"/>
        <end position="582"/>
    </location>
</feature>
<dbReference type="InterPro" id="IPR000014">
    <property type="entry name" value="PAS"/>
</dbReference>
<dbReference type="CDD" id="cd01949">
    <property type="entry name" value="GGDEF"/>
    <property type="match status" value="1"/>
</dbReference>
<dbReference type="CDD" id="cd00130">
    <property type="entry name" value="PAS"/>
    <property type="match status" value="1"/>
</dbReference>
<keyword evidence="6" id="KW-1185">Reference proteome</keyword>
<evidence type="ECO:0008006" key="7">
    <source>
        <dbReference type="Google" id="ProtNLM"/>
    </source>
</evidence>
<evidence type="ECO:0000313" key="6">
    <source>
        <dbReference type="Proteomes" id="UP000632498"/>
    </source>
</evidence>
<dbReference type="InterPro" id="IPR000160">
    <property type="entry name" value="GGDEF_dom"/>
</dbReference>
<accession>A0A917C604</accession>
<evidence type="ECO:0000259" key="1">
    <source>
        <dbReference type="PROSITE" id="PS50112"/>
    </source>
</evidence>
<dbReference type="SMART" id="SM00091">
    <property type="entry name" value="PAS"/>
    <property type="match status" value="1"/>
</dbReference>
<sequence length="587" mass="66766">MTEDIASLKNEIASLKGKLVAQRREVARYRMMSSVFQSATQPIALVNANYQIISINPAFSTLTGYDANEIQYFPINGLIAHHKRDELWPAVQISLEQEGHWEGLLWNESKFGHIYRVETHIQNLHNDDLDTASFVFFFRDVTSEKETEEKLDRRSNYDLITDLPNWNLFLNRFINSLYTSGQSGTQTSLLFIGLDGFKVINDTLGHTIGDKLLQEVALRFSNALEHNVTVARFSGDQFTAVLPNIKDDEETRQAAEAILASLDRPFEIENEEIHISCSIGICTWPGDGDDVETLLRNADSAMHQAKEKGRNTYHFFTPDLDATAQAKRAIERDLRHAIKTFDEFHIVYQPIVDLETGQMKSAEALIRWHSAERGLVSPDQFIPLAERNHLILPIGEWVLETACREIKSWSEQSQTPFRVSINLSSRQFKEDNLPEVIKGVLDRTGFNPNQLSLEITETLMMENLDEALKMLHELKAMGVRLSIDDFGTGYSSLNYLKRFPLDTLKIDRMFVRDVTTNPEDAAVVAAILTMAHSMGLEVVGEGIETKDHNDFLFAKGCQLGQGYYFSRPLRIDEFNLFAERSEYEGIS</sequence>
<dbReference type="InterPro" id="IPR000700">
    <property type="entry name" value="PAS-assoc_C"/>
</dbReference>
<dbReference type="NCBIfam" id="TIGR00254">
    <property type="entry name" value="GGDEF"/>
    <property type="match status" value="1"/>
</dbReference>
<dbReference type="InterPro" id="IPR052155">
    <property type="entry name" value="Biofilm_reg_signaling"/>
</dbReference>
<reference evidence="5" key="2">
    <citation type="submission" date="2020-09" db="EMBL/GenBank/DDBJ databases">
        <authorList>
            <person name="Sun Q."/>
            <person name="Zhou Y."/>
        </authorList>
    </citation>
    <scope>NUCLEOTIDE SEQUENCE</scope>
    <source>
        <strain evidence="5">CGMCC 1.15254</strain>
    </source>
</reference>
<evidence type="ECO:0000259" key="2">
    <source>
        <dbReference type="PROSITE" id="PS50113"/>
    </source>
</evidence>
<dbReference type="CDD" id="cd01948">
    <property type="entry name" value="EAL"/>
    <property type="match status" value="1"/>
</dbReference>
<organism evidence="5 6">
    <name type="scientific">Terasakiella brassicae</name>
    <dbReference type="NCBI Taxonomy" id="1634917"/>
    <lineage>
        <taxon>Bacteria</taxon>
        <taxon>Pseudomonadati</taxon>
        <taxon>Pseudomonadota</taxon>
        <taxon>Alphaproteobacteria</taxon>
        <taxon>Rhodospirillales</taxon>
        <taxon>Terasakiellaceae</taxon>
        <taxon>Terasakiella</taxon>
    </lineage>
</organism>
<dbReference type="PANTHER" id="PTHR44757">
    <property type="entry name" value="DIGUANYLATE CYCLASE DGCP"/>
    <property type="match status" value="1"/>
</dbReference>
<comment type="caution">
    <text evidence="5">The sequence shown here is derived from an EMBL/GenBank/DDBJ whole genome shotgun (WGS) entry which is preliminary data.</text>
</comment>
<dbReference type="InterPro" id="IPR035919">
    <property type="entry name" value="EAL_sf"/>
</dbReference>
<dbReference type="SUPFAM" id="SSF55073">
    <property type="entry name" value="Nucleotide cyclase"/>
    <property type="match status" value="1"/>
</dbReference>
<dbReference type="Pfam" id="PF13426">
    <property type="entry name" value="PAS_9"/>
    <property type="match status" value="1"/>
</dbReference>
<evidence type="ECO:0000259" key="3">
    <source>
        <dbReference type="PROSITE" id="PS50883"/>
    </source>
</evidence>
<dbReference type="InterPro" id="IPR035965">
    <property type="entry name" value="PAS-like_dom_sf"/>
</dbReference>
<dbReference type="Pfam" id="PF00563">
    <property type="entry name" value="EAL"/>
    <property type="match status" value="1"/>
</dbReference>
<dbReference type="PROSITE" id="PS50112">
    <property type="entry name" value="PAS"/>
    <property type="match status" value="1"/>
</dbReference>
<dbReference type="FunFam" id="3.20.20.450:FF:000001">
    <property type="entry name" value="Cyclic di-GMP phosphodiesterase yahA"/>
    <property type="match status" value="1"/>
</dbReference>
<dbReference type="AlphaFoldDB" id="A0A917C604"/>
<dbReference type="PROSITE" id="PS50887">
    <property type="entry name" value="GGDEF"/>
    <property type="match status" value="1"/>
</dbReference>
<dbReference type="Gene3D" id="3.30.70.270">
    <property type="match status" value="1"/>
</dbReference>
<dbReference type="Gene3D" id="3.20.20.450">
    <property type="entry name" value="EAL domain"/>
    <property type="match status" value="1"/>
</dbReference>
<protein>
    <recommendedName>
        <fullName evidence="7">Diguanylate cyclase</fullName>
    </recommendedName>
</protein>
<dbReference type="PROSITE" id="PS50883">
    <property type="entry name" value="EAL"/>
    <property type="match status" value="1"/>
</dbReference>
<dbReference type="Gene3D" id="3.30.450.20">
    <property type="entry name" value="PAS domain"/>
    <property type="match status" value="1"/>
</dbReference>
<feature type="domain" description="GGDEF" evidence="4">
    <location>
        <begin position="185"/>
        <end position="318"/>
    </location>
</feature>
<evidence type="ECO:0000259" key="4">
    <source>
        <dbReference type="PROSITE" id="PS50887"/>
    </source>
</evidence>
<dbReference type="InterPro" id="IPR029787">
    <property type="entry name" value="Nucleotide_cyclase"/>
</dbReference>
<proteinExistence type="predicted"/>
<dbReference type="Pfam" id="PF00990">
    <property type="entry name" value="GGDEF"/>
    <property type="match status" value="1"/>
</dbReference>
<reference evidence="5" key="1">
    <citation type="journal article" date="2014" name="Int. J. Syst. Evol. Microbiol.">
        <title>Complete genome sequence of Corynebacterium casei LMG S-19264T (=DSM 44701T), isolated from a smear-ripened cheese.</title>
        <authorList>
            <consortium name="US DOE Joint Genome Institute (JGI-PGF)"/>
            <person name="Walter F."/>
            <person name="Albersmeier A."/>
            <person name="Kalinowski J."/>
            <person name="Ruckert C."/>
        </authorList>
    </citation>
    <scope>NUCLEOTIDE SEQUENCE</scope>
    <source>
        <strain evidence="5">CGMCC 1.15254</strain>
    </source>
</reference>
<dbReference type="SUPFAM" id="SSF55785">
    <property type="entry name" value="PYP-like sensor domain (PAS domain)"/>
    <property type="match status" value="1"/>
</dbReference>
<feature type="domain" description="PAC" evidence="2">
    <location>
        <begin position="99"/>
        <end position="153"/>
    </location>
</feature>
<name>A0A917C604_9PROT</name>